<keyword evidence="1" id="KW-0472">Membrane</keyword>
<keyword evidence="1" id="KW-1133">Transmembrane helix</keyword>
<evidence type="ECO:0000313" key="2">
    <source>
        <dbReference type="EMBL" id="CAA9569818.1"/>
    </source>
</evidence>
<name>A0A6J4VBT2_9BACT</name>
<accession>A0A6J4VBT2</accession>
<reference evidence="2" key="1">
    <citation type="submission" date="2020-02" db="EMBL/GenBank/DDBJ databases">
        <authorList>
            <person name="Meier V. D."/>
        </authorList>
    </citation>
    <scope>NUCLEOTIDE SEQUENCE</scope>
    <source>
        <strain evidence="2">AVDCRST_MAG19</strain>
    </source>
</reference>
<evidence type="ECO:0000256" key="1">
    <source>
        <dbReference type="SAM" id="Phobius"/>
    </source>
</evidence>
<proteinExistence type="predicted"/>
<feature type="transmembrane region" description="Helical" evidence="1">
    <location>
        <begin position="43"/>
        <end position="62"/>
    </location>
</feature>
<sequence>MLLGRPTARLALGVILALLGGLWILQGLDVLGQDGGMNGRGEWTLIGAVALVAGLALAASALRGRRRL</sequence>
<dbReference type="AlphaFoldDB" id="A0A6J4VBT2"/>
<gene>
    <name evidence="2" type="ORF">AVDCRST_MAG19-2663</name>
</gene>
<organism evidence="2">
    <name type="scientific">uncultured Thermomicrobiales bacterium</name>
    <dbReference type="NCBI Taxonomy" id="1645740"/>
    <lineage>
        <taxon>Bacteria</taxon>
        <taxon>Pseudomonadati</taxon>
        <taxon>Thermomicrobiota</taxon>
        <taxon>Thermomicrobia</taxon>
        <taxon>Thermomicrobiales</taxon>
        <taxon>environmental samples</taxon>
    </lineage>
</organism>
<protein>
    <submittedName>
        <fullName evidence="2">Uncharacterized protein</fullName>
    </submittedName>
</protein>
<keyword evidence="1" id="KW-0812">Transmembrane</keyword>
<dbReference type="EMBL" id="CADCWL010000132">
    <property type="protein sequence ID" value="CAA9569818.1"/>
    <property type="molecule type" value="Genomic_DNA"/>
</dbReference>